<organism evidence="2 3">
    <name type="scientific">Commensalibacter intestini</name>
    <dbReference type="NCBI Taxonomy" id="479936"/>
    <lineage>
        <taxon>Bacteria</taxon>
        <taxon>Pseudomonadati</taxon>
        <taxon>Pseudomonadota</taxon>
        <taxon>Alphaproteobacteria</taxon>
        <taxon>Acetobacterales</taxon>
        <taxon>Acetobacteraceae</taxon>
    </lineage>
</organism>
<feature type="transmembrane region" description="Helical" evidence="1">
    <location>
        <begin position="258"/>
        <end position="278"/>
    </location>
</feature>
<feature type="transmembrane region" description="Helical" evidence="1">
    <location>
        <begin position="103"/>
        <end position="124"/>
    </location>
</feature>
<keyword evidence="3" id="KW-1185">Reference proteome</keyword>
<feature type="transmembrane region" description="Helical" evidence="1">
    <location>
        <begin position="6"/>
        <end position="26"/>
    </location>
</feature>
<reference evidence="3" key="1">
    <citation type="submission" date="2014-06" db="EMBL/GenBank/DDBJ databases">
        <authorList>
            <person name="Winans N.J."/>
            <person name="Newell P.D."/>
            <person name="Douglas A.E."/>
        </authorList>
    </citation>
    <scope>NUCLEOTIDE SEQUENCE [LARGE SCALE GENOMIC DNA]</scope>
    <source>
        <strain evidence="3">DmL_052</strain>
    </source>
</reference>
<feature type="transmembrane region" description="Helical" evidence="1">
    <location>
        <begin position="136"/>
        <end position="158"/>
    </location>
</feature>
<comment type="caution">
    <text evidence="2">The sequence shown here is derived from an EMBL/GenBank/DDBJ whole genome shotgun (WGS) entry which is preliminary data.</text>
</comment>
<evidence type="ECO:0000256" key="1">
    <source>
        <dbReference type="SAM" id="Phobius"/>
    </source>
</evidence>
<keyword evidence="1" id="KW-1133">Transmembrane helix</keyword>
<accession>A0A251ZUG3</accession>
<feature type="transmembrane region" description="Helical" evidence="1">
    <location>
        <begin position="67"/>
        <end position="91"/>
    </location>
</feature>
<name>A0A251ZUG3_9PROT</name>
<dbReference type="AlphaFoldDB" id="A0A251ZUG3"/>
<feature type="transmembrane region" description="Helical" evidence="1">
    <location>
        <begin position="290"/>
        <end position="309"/>
    </location>
</feature>
<protein>
    <submittedName>
        <fullName evidence="2">Uncharacterized protein</fullName>
    </submittedName>
</protein>
<evidence type="ECO:0000313" key="2">
    <source>
        <dbReference type="EMBL" id="OUI78300.1"/>
    </source>
</evidence>
<keyword evidence="1" id="KW-0812">Transmembrane</keyword>
<dbReference type="EMBL" id="JOPB01000007">
    <property type="protein sequence ID" value="OUI78300.1"/>
    <property type="molecule type" value="Genomic_DNA"/>
</dbReference>
<evidence type="ECO:0000313" key="3">
    <source>
        <dbReference type="Proteomes" id="UP000194946"/>
    </source>
</evidence>
<dbReference type="Proteomes" id="UP000194946">
    <property type="component" value="Unassembled WGS sequence"/>
</dbReference>
<gene>
    <name evidence="2" type="ORF">HK18_09690</name>
</gene>
<proteinExistence type="predicted"/>
<dbReference type="RefSeq" id="WP_040363661.1">
    <property type="nucleotide sequence ID" value="NZ_JOPB01000007.1"/>
</dbReference>
<keyword evidence="1" id="KW-0472">Membrane</keyword>
<sequence>MLFWLLTFVVTFLHIMMVLFLAPWVMGFQKWLEAKIQGVPAVPFWFYWGEIYSVNIKRLSSFLTSTYSYTSLLPFIALGAAIIAALLVPTFTTGMMIASLSDFLLVIALLMMVPVSFFLIALRYPSLKSLKLLQTTLVDSLLFLPVLFFILTIIRFITGGTSLDGVVIFFHQVGELPLMAYCPLLVAAFSLLFVVWDIPNFSQREGMDGFGGADRGLLLYINDVQFLVWLSLIAILMWPQSLAILQPGNDHITVWLRAVPFGFLAWVTKIFTECLLLAMMRSLLLFSNGIYRVGIAVVLSFLAIILYFAGLSGA</sequence>
<feature type="transmembrane region" description="Helical" evidence="1">
    <location>
        <begin position="217"/>
        <end position="238"/>
    </location>
</feature>
<feature type="transmembrane region" description="Helical" evidence="1">
    <location>
        <begin position="178"/>
        <end position="196"/>
    </location>
</feature>